<comment type="catalytic activity">
    <reaction evidence="1">
        <text>ATP + protein L-histidine = ADP + protein N-phospho-L-histidine.</text>
        <dbReference type="EC" id="2.7.13.3"/>
    </reaction>
</comment>
<keyword evidence="8" id="KW-0547">Nucleotide-binding</keyword>
<evidence type="ECO:0000256" key="10">
    <source>
        <dbReference type="ARBA" id="ARBA00022840"/>
    </source>
</evidence>
<keyword evidence="9 16" id="KW-0418">Kinase</keyword>
<proteinExistence type="predicted"/>
<evidence type="ECO:0000313" key="16">
    <source>
        <dbReference type="EMBL" id="SDW11497.1"/>
    </source>
</evidence>
<feature type="transmembrane region" description="Helical" evidence="14">
    <location>
        <begin position="12"/>
        <end position="30"/>
    </location>
</feature>
<dbReference type="Gene3D" id="3.30.565.10">
    <property type="entry name" value="Histidine kinase-like ATPase, C-terminal domain"/>
    <property type="match status" value="1"/>
</dbReference>
<dbReference type="GO" id="GO:0000155">
    <property type="term" value="F:phosphorelay sensor kinase activity"/>
    <property type="evidence" value="ECO:0007669"/>
    <property type="project" value="InterPro"/>
</dbReference>
<evidence type="ECO:0000256" key="6">
    <source>
        <dbReference type="ARBA" id="ARBA00022679"/>
    </source>
</evidence>
<dbReference type="GO" id="GO:0005886">
    <property type="term" value="C:plasma membrane"/>
    <property type="evidence" value="ECO:0007669"/>
    <property type="project" value="UniProtKB-SubCell"/>
</dbReference>
<evidence type="ECO:0000256" key="1">
    <source>
        <dbReference type="ARBA" id="ARBA00000085"/>
    </source>
</evidence>
<protein>
    <recommendedName>
        <fullName evidence="3">histidine kinase</fullName>
        <ecNumber evidence="3">2.7.13.3</ecNumber>
    </recommendedName>
</protein>
<keyword evidence="5" id="KW-0597">Phosphoprotein</keyword>
<dbReference type="SMART" id="SM00387">
    <property type="entry name" value="HATPase_c"/>
    <property type="match status" value="1"/>
</dbReference>
<gene>
    <name evidence="16" type="ORF">SAMN05444487_101319</name>
</gene>
<dbReference type="InterPro" id="IPR004358">
    <property type="entry name" value="Sig_transdc_His_kin-like_C"/>
</dbReference>
<dbReference type="InterPro" id="IPR003661">
    <property type="entry name" value="HisK_dim/P_dom"/>
</dbReference>
<feature type="domain" description="Histidine kinase" evidence="15">
    <location>
        <begin position="120"/>
        <end position="327"/>
    </location>
</feature>
<sequence>MRLFLRDHMVYIIVYLIQMILVPLLYWLGGYGTTSLGLYAILLSSTLLLAYLCYRYIRLRSFYQRLSQPLETLDESIQKVGYAPLADALDQLLQTQFQHYQNQLHHFQHRLEDHVIFINQWVHQMKTSISVIQLTIQEEDDPIFHSIQEEIDRLRKGLEMVLYISRLDQFEYDFHVELISIHQVVKKVVSNNKRLFIYNQVYPEIQVDEQIHVYSDEKWLSFMIDQLITNAVRYSVGESQKVIISCSVLHDQAVLEVKDYGIGIPKQDIRRVFEPYFTGKHGREYSESTGMGLYLVREISNRLHHRVELESEVGVGTSVRLVFQPFMSQIPPGQ</sequence>
<dbReference type="GO" id="GO:0016036">
    <property type="term" value="P:cellular response to phosphate starvation"/>
    <property type="evidence" value="ECO:0007669"/>
    <property type="project" value="TreeGrafter"/>
</dbReference>
<dbReference type="PROSITE" id="PS50109">
    <property type="entry name" value="HIS_KIN"/>
    <property type="match status" value="1"/>
</dbReference>
<keyword evidence="10" id="KW-0067">ATP-binding</keyword>
<dbReference type="EC" id="2.7.13.3" evidence="3"/>
<dbReference type="AlphaFoldDB" id="A0A1H2QWE7"/>
<dbReference type="OrthoDB" id="9780487at2"/>
<dbReference type="EMBL" id="FNNQ01000001">
    <property type="protein sequence ID" value="SDW11497.1"/>
    <property type="molecule type" value="Genomic_DNA"/>
</dbReference>
<dbReference type="CDD" id="cd00082">
    <property type="entry name" value="HisKA"/>
    <property type="match status" value="1"/>
</dbReference>
<evidence type="ECO:0000256" key="3">
    <source>
        <dbReference type="ARBA" id="ARBA00012438"/>
    </source>
</evidence>
<dbReference type="SUPFAM" id="SSF55874">
    <property type="entry name" value="ATPase domain of HSP90 chaperone/DNA topoisomerase II/histidine kinase"/>
    <property type="match status" value="1"/>
</dbReference>
<evidence type="ECO:0000256" key="13">
    <source>
        <dbReference type="ARBA" id="ARBA00023136"/>
    </source>
</evidence>
<evidence type="ECO:0000313" key="17">
    <source>
        <dbReference type="Proteomes" id="UP000198534"/>
    </source>
</evidence>
<keyword evidence="17" id="KW-1185">Reference proteome</keyword>
<keyword evidence="6" id="KW-0808">Transferase</keyword>
<dbReference type="PANTHER" id="PTHR45453:SF2">
    <property type="entry name" value="HISTIDINE KINASE"/>
    <property type="match status" value="1"/>
</dbReference>
<accession>A0A1H2QWE7</accession>
<evidence type="ECO:0000256" key="2">
    <source>
        <dbReference type="ARBA" id="ARBA00004651"/>
    </source>
</evidence>
<evidence type="ECO:0000256" key="5">
    <source>
        <dbReference type="ARBA" id="ARBA00022553"/>
    </source>
</evidence>
<dbReference type="InterPro" id="IPR003594">
    <property type="entry name" value="HATPase_dom"/>
</dbReference>
<keyword evidence="11 14" id="KW-1133">Transmembrane helix</keyword>
<dbReference type="InterPro" id="IPR050351">
    <property type="entry name" value="BphY/WalK/GraS-like"/>
</dbReference>
<dbReference type="FunFam" id="3.30.565.10:FF:000057">
    <property type="entry name" value="Sensor histidine kinase"/>
    <property type="match status" value="1"/>
</dbReference>
<keyword evidence="7 14" id="KW-0812">Transmembrane</keyword>
<evidence type="ECO:0000256" key="11">
    <source>
        <dbReference type="ARBA" id="ARBA00022989"/>
    </source>
</evidence>
<evidence type="ECO:0000256" key="8">
    <source>
        <dbReference type="ARBA" id="ARBA00022741"/>
    </source>
</evidence>
<organism evidence="16 17">
    <name type="scientific">Marininema mesophilum</name>
    <dbReference type="NCBI Taxonomy" id="1048340"/>
    <lineage>
        <taxon>Bacteria</taxon>
        <taxon>Bacillati</taxon>
        <taxon>Bacillota</taxon>
        <taxon>Bacilli</taxon>
        <taxon>Bacillales</taxon>
        <taxon>Thermoactinomycetaceae</taxon>
        <taxon>Marininema</taxon>
    </lineage>
</organism>
<dbReference type="GO" id="GO:0004721">
    <property type="term" value="F:phosphoprotein phosphatase activity"/>
    <property type="evidence" value="ECO:0007669"/>
    <property type="project" value="TreeGrafter"/>
</dbReference>
<keyword evidence="4" id="KW-1003">Cell membrane</keyword>
<evidence type="ECO:0000256" key="7">
    <source>
        <dbReference type="ARBA" id="ARBA00022692"/>
    </source>
</evidence>
<reference evidence="16 17" key="1">
    <citation type="submission" date="2016-10" db="EMBL/GenBank/DDBJ databases">
        <authorList>
            <person name="de Groot N.N."/>
        </authorList>
    </citation>
    <scope>NUCLEOTIDE SEQUENCE [LARGE SCALE GENOMIC DNA]</scope>
    <source>
        <strain evidence="16 17">DSM 45610</strain>
    </source>
</reference>
<evidence type="ECO:0000256" key="12">
    <source>
        <dbReference type="ARBA" id="ARBA00023012"/>
    </source>
</evidence>
<dbReference type="GO" id="GO:0005524">
    <property type="term" value="F:ATP binding"/>
    <property type="evidence" value="ECO:0007669"/>
    <property type="project" value="UniProtKB-KW"/>
</dbReference>
<keyword evidence="12" id="KW-0902">Two-component regulatory system</keyword>
<feature type="transmembrane region" description="Helical" evidence="14">
    <location>
        <begin position="36"/>
        <end position="57"/>
    </location>
</feature>
<comment type="subcellular location">
    <subcellularLocation>
        <location evidence="2">Cell membrane</location>
        <topology evidence="2">Multi-pass membrane protein</topology>
    </subcellularLocation>
</comment>
<evidence type="ECO:0000256" key="14">
    <source>
        <dbReference type="SAM" id="Phobius"/>
    </source>
</evidence>
<name>A0A1H2QWE7_9BACL</name>
<dbReference type="RefSeq" id="WP_091735072.1">
    <property type="nucleotide sequence ID" value="NZ_FNNQ01000001.1"/>
</dbReference>
<dbReference type="STRING" id="1048340.SAMN05444487_101319"/>
<dbReference type="InterPro" id="IPR036890">
    <property type="entry name" value="HATPase_C_sf"/>
</dbReference>
<evidence type="ECO:0000259" key="15">
    <source>
        <dbReference type="PROSITE" id="PS50109"/>
    </source>
</evidence>
<dbReference type="PANTHER" id="PTHR45453">
    <property type="entry name" value="PHOSPHATE REGULON SENSOR PROTEIN PHOR"/>
    <property type="match status" value="1"/>
</dbReference>
<dbReference type="Proteomes" id="UP000198534">
    <property type="component" value="Unassembled WGS sequence"/>
</dbReference>
<evidence type="ECO:0000256" key="9">
    <source>
        <dbReference type="ARBA" id="ARBA00022777"/>
    </source>
</evidence>
<keyword evidence="13 14" id="KW-0472">Membrane</keyword>
<dbReference type="InterPro" id="IPR005467">
    <property type="entry name" value="His_kinase_dom"/>
</dbReference>
<dbReference type="PRINTS" id="PR00344">
    <property type="entry name" value="BCTRLSENSOR"/>
</dbReference>
<evidence type="ECO:0000256" key="4">
    <source>
        <dbReference type="ARBA" id="ARBA00022475"/>
    </source>
</evidence>
<dbReference type="Pfam" id="PF02518">
    <property type="entry name" value="HATPase_c"/>
    <property type="match status" value="1"/>
</dbReference>